<feature type="chain" id="PRO_5009301995" evidence="5">
    <location>
        <begin position="22"/>
        <end position="142"/>
    </location>
</feature>
<evidence type="ECO:0000256" key="2">
    <source>
        <dbReference type="ARBA" id="ARBA00022723"/>
    </source>
</evidence>
<proteinExistence type="predicted"/>
<evidence type="ECO:0000259" key="6">
    <source>
        <dbReference type="PROSITE" id="PS51007"/>
    </source>
</evidence>
<dbReference type="GO" id="GO:0020037">
    <property type="term" value="F:heme binding"/>
    <property type="evidence" value="ECO:0007669"/>
    <property type="project" value="InterPro"/>
</dbReference>
<evidence type="ECO:0000256" key="3">
    <source>
        <dbReference type="ARBA" id="ARBA00023004"/>
    </source>
</evidence>
<dbReference type="GO" id="GO:0009055">
    <property type="term" value="F:electron transfer activity"/>
    <property type="evidence" value="ECO:0007669"/>
    <property type="project" value="InterPro"/>
</dbReference>
<protein>
    <submittedName>
        <fullName evidence="7">Cytochrome c553</fullName>
    </submittedName>
</protein>
<reference evidence="7 8" key="1">
    <citation type="submission" date="2016-10" db="EMBL/GenBank/DDBJ databases">
        <authorList>
            <person name="Varghese N."/>
            <person name="Submissions S."/>
        </authorList>
    </citation>
    <scope>NUCLEOTIDE SEQUENCE [LARGE SCALE GENOMIC DNA]</scope>
    <source>
        <strain evidence="8">YIM D21,KCTC 23444,ACCC 10710</strain>
    </source>
</reference>
<dbReference type="Gene3D" id="1.10.760.10">
    <property type="entry name" value="Cytochrome c-like domain"/>
    <property type="match status" value="1"/>
</dbReference>
<evidence type="ECO:0000313" key="8">
    <source>
        <dbReference type="Proteomes" id="UP000325289"/>
    </source>
</evidence>
<dbReference type="EMBL" id="FOMS01000005">
    <property type="protein sequence ID" value="SFE02904.1"/>
    <property type="molecule type" value="Genomic_DNA"/>
</dbReference>
<dbReference type="AlphaFoldDB" id="A0A1I1X658"/>
<dbReference type="RefSeq" id="WP_149755780.1">
    <property type="nucleotide sequence ID" value="NZ_FOMS01000005.1"/>
</dbReference>
<sequence length="142" mass="14929">MRRLLLTLPLVLAACAPETPAAPETAAGAALFATHCASCHGAEGRGDGPAAEDLGAVPADLTRIAARRDGVWPMLEVMAIVDGYARRTDARPGMPVVPEVAEGPTVEFETGNGMVQQTPANLLAIARYLETIQEPQPTRYVP</sequence>
<gene>
    <name evidence="7" type="ORF">SAMN04515678_105255</name>
</gene>
<dbReference type="PROSITE" id="PS51257">
    <property type="entry name" value="PROKAR_LIPOPROTEIN"/>
    <property type="match status" value="1"/>
</dbReference>
<organism evidence="7 8">
    <name type="scientific">Roseivivax sediminis</name>
    <dbReference type="NCBI Taxonomy" id="936889"/>
    <lineage>
        <taxon>Bacteria</taxon>
        <taxon>Pseudomonadati</taxon>
        <taxon>Pseudomonadota</taxon>
        <taxon>Alphaproteobacteria</taxon>
        <taxon>Rhodobacterales</taxon>
        <taxon>Roseobacteraceae</taxon>
        <taxon>Roseivivax</taxon>
    </lineage>
</organism>
<accession>A0A1I1X658</accession>
<feature type="signal peptide" evidence="5">
    <location>
        <begin position="1"/>
        <end position="21"/>
    </location>
</feature>
<evidence type="ECO:0000256" key="1">
    <source>
        <dbReference type="ARBA" id="ARBA00022617"/>
    </source>
</evidence>
<keyword evidence="1 4" id="KW-0349">Heme</keyword>
<name>A0A1I1X658_9RHOB</name>
<evidence type="ECO:0000256" key="4">
    <source>
        <dbReference type="PROSITE-ProRule" id="PRU00433"/>
    </source>
</evidence>
<dbReference type="Pfam" id="PF00034">
    <property type="entry name" value="Cytochrom_C"/>
    <property type="match status" value="1"/>
</dbReference>
<keyword evidence="2 4" id="KW-0479">Metal-binding</keyword>
<feature type="domain" description="Cytochrome c" evidence="6">
    <location>
        <begin position="23"/>
        <end position="133"/>
    </location>
</feature>
<dbReference type="SUPFAM" id="SSF46626">
    <property type="entry name" value="Cytochrome c"/>
    <property type="match status" value="1"/>
</dbReference>
<dbReference type="InterPro" id="IPR009056">
    <property type="entry name" value="Cyt_c-like_dom"/>
</dbReference>
<dbReference type="Proteomes" id="UP000325289">
    <property type="component" value="Unassembled WGS sequence"/>
</dbReference>
<evidence type="ECO:0000256" key="5">
    <source>
        <dbReference type="SAM" id="SignalP"/>
    </source>
</evidence>
<keyword evidence="8" id="KW-1185">Reference proteome</keyword>
<evidence type="ECO:0000313" key="7">
    <source>
        <dbReference type="EMBL" id="SFE02904.1"/>
    </source>
</evidence>
<dbReference type="OrthoDB" id="5514238at2"/>
<dbReference type="InterPro" id="IPR036909">
    <property type="entry name" value="Cyt_c-like_dom_sf"/>
</dbReference>
<dbReference type="GO" id="GO:0046872">
    <property type="term" value="F:metal ion binding"/>
    <property type="evidence" value="ECO:0007669"/>
    <property type="project" value="UniProtKB-KW"/>
</dbReference>
<dbReference type="PROSITE" id="PS51007">
    <property type="entry name" value="CYTC"/>
    <property type="match status" value="1"/>
</dbReference>
<keyword evidence="3 4" id="KW-0408">Iron</keyword>
<keyword evidence="5" id="KW-0732">Signal</keyword>